<name>A0A4T0NLL5_9BASI</name>
<evidence type="ECO:0000256" key="5">
    <source>
        <dbReference type="ARBA" id="ARBA00023186"/>
    </source>
</evidence>
<dbReference type="GO" id="GO:0005737">
    <property type="term" value="C:cytoplasm"/>
    <property type="evidence" value="ECO:0007669"/>
    <property type="project" value="TreeGrafter"/>
</dbReference>
<evidence type="ECO:0000256" key="3">
    <source>
        <dbReference type="ARBA" id="ARBA00022833"/>
    </source>
</evidence>
<protein>
    <submittedName>
        <fullName evidence="10">CobW-domain-containing protein</fullName>
    </submittedName>
</protein>
<dbReference type="InterPro" id="IPR051316">
    <property type="entry name" value="Zinc-reg_GTPase_activator"/>
</dbReference>
<dbReference type="EMBL" id="SPRW01000031">
    <property type="protein sequence ID" value="TIC63951.1"/>
    <property type="molecule type" value="Genomic_DNA"/>
</dbReference>
<evidence type="ECO:0000256" key="1">
    <source>
        <dbReference type="ARBA" id="ARBA00022741"/>
    </source>
</evidence>
<evidence type="ECO:0000256" key="7">
    <source>
        <dbReference type="ARBA" id="ARBA00049117"/>
    </source>
</evidence>
<dbReference type="PANTHER" id="PTHR13748:SF31">
    <property type="entry name" value="ZINC-REGULATED GTPASE METALLOPROTEIN ACTIVATOR 1A-RELATED"/>
    <property type="match status" value="1"/>
</dbReference>
<dbReference type="InterPro" id="IPR027417">
    <property type="entry name" value="P-loop_NTPase"/>
</dbReference>
<dbReference type="InterPro" id="IPR036627">
    <property type="entry name" value="CobW-likC_sf"/>
</dbReference>
<dbReference type="Proteomes" id="UP000309601">
    <property type="component" value="Unassembled WGS sequence"/>
</dbReference>
<dbReference type="AlphaFoldDB" id="A0A4T0NLL5"/>
<dbReference type="CDD" id="cd03112">
    <property type="entry name" value="CobW-like"/>
    <property type="match status" value="1"/>
</dbReference>
<gene>
    <name evidence="10" type="ORF">E3Q02_02802</name>
</gene>
<feature type="domain" description="CobW/HypB/UreG nucleotide-binding" evidence="8">
    <location>
        <begin position="27"/>
        <end position="221"/>
    </location>
</feature>
<dbReference type="Pfam" id="PF02492">
    <property type="entry name" value="cobW"/>
    <property type="match status" value="1"/>
</dbReference>
<dbReference type="GO" id="GO:0016787">
    <property type="term" value="F:hydrolase activity"/>
    <property type="evidence" value="ECO:0007669"/>
    <property type="project" value="UniProtKB-KW"/>
</dbReference>
<keyword evidence="1" id="KW-0547">Nucleotide-binding</keyword>
<dbReference type="Gene3D" id="3.40.50.300">
    <property type="entry name" value="P-loop containing nucleotide triphosphate hydrolases"/>
    <property type="match status" value="1"/>
</dbReference>
<dbReference type="SUPFAM" id="SSF90002">
    <property type="entry name" value="Hypothetical protein YjiA, C-terminal domain"/>
    <property type="match status" value="1"/>
</dbReference>
<feature type="domain" description="CobW C-terminal" evidence="9">
    <location>
        <begin position="314"/>
        <end position="374"/>
    </location>
</feature>
<evidence type="ECO:0000313" key="10">
    <source>
        <dbReference type="EMBL" id="TIC63951.1"/>
    </source>
</evidence>
<proteinExistence type="inferred from homology"/>
<evidence type="ECO:0000259" key="8">
    <source>
        <dbReference type="Pfam" id="PF02492"/>
    </source>
</evidence>
<dbReference type="GO" id="GO:0005525">
    <property type="term" value="F:GTP binding"/>
    <property type="evidence" value="ECO:0007669"/>
    <property type="project" value="UniProtKB-KW"/>
</dbReference>
<organism evidence="10 11">
    <name type="scientific">Wallemia mellicola</name>
    <dbReference type="NCBI Taxonomy" id="1708541"/>
    <lineage>
        <taxon>Eukaryota</taxon>
        <taxon>Fungi</taxon>
        <taxon>Dikarya</taxon>
        <taxon>Basidiomycota</taxon>
        <taxon>Wallemiomycotina</taxon>
        <taxon>Wallemiomycetes</taxon>
        <taxon>Wallemiales</taxon>
        <taxon>Wallemiaceae</taxon>
        <taxon>Wallemia</taxon>
    </lineage>
</organism>
<evidence type="ECO:0000313" key="11">
    <source>
        <dbReference type="Proteomes" id="UP000309601"/>
    </source>
</evidence>
<dbReference type="Pfam" id="PF07683">
    <property type="entry name" value="CobW_C"/>
    <property type="match status" value="1"/>
</dbReference>
<evidence type="ECO:0000259" key="9">
    <source>
        <dbReference type="Pfam" id="PF07683"/>
    </source>
</evidence>
<evidence type="ECO:0000256" key="2">
    <source>
        <dbReference type="ARBA" id="ARBA00022801"/>
    </source>
</evidence>
<keyword evidence="3" id="KW-0862">Zinc</keyword>
<dbReference type="InterPro" id="IPR011629">
    <property type="entry name" value="CobW-like_C"/>
</dbReference>
<dbReference type="PANTHER" id="PTHR13748">
    <property type="entry name" value="COBW-RELATED"/>
    <property type="match status" value="1"/>
</dbReference>
<keyword evidence="5" id="KW-0143">Chaperone</keyword>
<comment type="caution">
    <text evidence="10">The sequence shown here is derived from an EMBL/GenBank/DDBJ whole genome shotgun (WGS) entry which is preliminary data.</text>
</comment>
<accession>A0A4T0NLL5</accession>
<sequence length="379" mass="42232">MTDFDDEIPTLIDSNETVDIPDDKKVPLTILTGYLGAGKSTLISHILTERHGHKIAVIVNEFGDTADIEPLGRAVNVGEDEEYLELENGCLCCSIRDAGVAAIAKMMRRKGKFDYIILETTGLADPSGLAEMFWENELYIPDIYLDGVVCVADAKNVLKIHLTRSSKWNQIHGGVRMNLTRTYRQIACADSIIVNKQDLVDEFTLTDVRDALKTINAGATVHLTSYGKLDLGQVIDLNAFNSVTKNDKAVKSIENITHGCDEAHNHSHLFGIQSIELSLPSLTNVQYADFDMWIRCVLWENTLPSVETVEIGEEMEILRTKGVINRDDGAVYILQGVRDMYEIKQAPNGPSINTKLVFIGKNTNQDLFQKSINNYLKLQ</sequence>
<comment type="similarity">
    <text evidence="6">Belongs to the SIMIBI class G3E GTPase family. ZNG1 subfamily.</text>
</comment>
<dbReference type="InterPro" id="IPR003495">
    <property type="entry name" value="CobW/HypB/UreG_nucleotide-bd"/>
</dbReference>
<dbReference type="Gene3D" id="3.30.1220.10">
    <property type="entry name" value="CobW-like, C-terminal domain"/>
    <property type="match status" value="1"/>
</dbReference>
<keyword evidence="2" id="KW-0378">Hydrolase</keyword>
<comment type="catalytic activity">
    <reaction evidence="7">
        <text>GTP + H2O = GDP + phosphate + H(+)</text>
        <dbReference type="Rhea" id="RHEA:19669"/>
        <dbReference type="ChEBI" id="CHEBI:15377"/>
        <dbReference type="ChEBI" id="CHEBI:15378"/>
        <dbReference type="ChEBI" id="CHEBI:37565"/>
        <dbReference type="ChEBI" id="CHEBI:43474"/>
        <dbReference type="ChEBI" id="CHEBI:58189"/>
    </reaction>
    <physiologicalReaction direction="left-to-right" evidence="7">
        <dbReference type="Rhea" id="RHEA:19670"/>
    </physiologicalReaction>
</comment>
<reference evidence="10 11" key="1">
    <citation type="submission" date="2019-03" db="EMBL/GenBank/DDBJ databases">
        <title>Sequencing 25 genomes of Wallemia mellicola.</title>
        <authorList>
            <person name="Gostincar C."/>
        </authorList>
    </citation>
    <scope>NUCLEOTIDE SEQUENCE [LARGE SCALE GENOMIC DNA]</scope>
    <source>
        <strain evidence="10 11">EXF-1274</strain>
    </source>
</reference>
<evidence type="ECO:0000256" key="4">
    <source>
        <dbReference type="ARBA" id="ARBA00023134"/>
    </source>
</evidence>
<dbReference type="SUPFAM" id="SSF52540">
    <property type="entry name" value="P-loop containing nucleoside triphosphate hydrolases"/>
    <property type="match status" value="1"/>
</dbReference>
<keyword evidence="4" id="KW-0342">GTP-binding</keyword>
<evidence type="ECO:0000256" key="6">
    <source>
        <dbReference type="ARBA" id="ARBA00034320"/>
    </source>
</evidence>